<comment type="caution">
    <text evidence="2">The sequence shown here is derived from an EMBL/GenBank/DDBJ whole genome shotgun (WGS) entry which is preliminary data.</text>
</comment>
<reference evidence="2" key="1">
    <citation type="submission" date="2020-10" db="EMBL/GenBank/DDBJ databases">
        <title>Phylogeny of dyella-like bacteria.</title>
        <authorList>
            <person name="Fu J."/>
        </authorList>
    </citation>
    <scope>NUCLEOTIDE SEQUENCE</scope>
    <source>
        <strain evidence="2">DHOC52</strain>
    </source>
</reference>
<proteinExistence type="predicted"/>
<dbReference type="RefSeq" id="WP_204678695.1">
    <property type="nucleotide sequence ID" value="NZ_BSNR01000025.1"/>
</dbReference>
<evidence type="ECO:0008006" key="4">
    <source>
        <dbReference type="Google" id="ProtNLM"/>
    </source>
</evidence>
<accession>A0ABS2JZP9</accession>
<keyword evidence="3" id="KW-1185">Reference proteome</keyword>
<keyword evidence="1" id="KW-0472">Membrane</keyword>
<sequence length="161" mass="18775">MKDTLCFQVAQGVPAALVALTVGIAGAFIAWRQYATARAKLKLDLFERRYEIFMAVWTHLSFIKEHGCELMNESGPKYEAFKEFRNNIPQSGFLFGRDIERYLSEINQNQMDLWGLEIHSGLRALSPSESVKKSELTAWFDRESRYAKVRFKPYLDLRKWK</sequence>
<evidence type="ECO:0000313" key="2">
    <source>
        <dbReference type="EMBL" id="MBM7123958.1"/>
    </source>
</evidence>
<evidence type="ECO:0000256" key="1">
    <source>
        <dbReference type="SAM" id="Phobius"/>
    </source>
</evidence>
<keyword evidence="1" id="KW-1133">Transmembrane helix</keyword>
<dbReference type="Proteomes" id="UP001430149">
    <property type="component" value="Unassembled WGS sequence"/>
</dbReference>
<keyword evidence="1" id="KW-0812">Transmembrane</keyword>
<name>A0ABS2JZP9_9GAMM</name>
<organism evidence="2 3">
    <name type="scientific">Dyella flava</name>
    <dbReference type="NCBI Taxonomy" id="1920170"/>
    <lineage>
        <taxon>Bacteria</taxon>
        <taxon>Pseudomonadati</taxon>
        <taxon>Pseudomonadota</taxon>
        <taxon>Gammaproteobacteria</taxon>
        <taxon>Lysobacterales</taxon>
        <taxon>Rhodanobacteraceae</taxon>
        <taxon>Dyella</taxon>
    </lineage>
</organism>
<feature type="transmembrane region" description="Helical" evidence="1">
    <location>
        <begin position="12"/>
        <end position="31"/>
    </location>
</feature>
<gene>
    <name evidence="2" type="ORF">ISP19_01080</name>
</gene>
<evidence type="ECO:0000313" key="3">
    <source>
        <dbReference type="Proteomes" id="UP001430149"/>
    </source>
</evidence>
<protein>
    <recommendedName>
        <fullName evidence="4">DUF4760 domain-containing protein</fullName>
    </recommendedName>
</protein>
<dbReference type="EMBL" id="JADIKE010000018">
    <property type="protein sequence ID" value="MBM7123958.1"/>
    <property type="molecule type" value="Genomic_DNA"/>
</dbReference>